<dbReference type="PANTHER" id="PTHR30250:SF11">
    <property type="entry name" value="O-ANTIGEN TRANSPORTER-RELATED"/>
    <property type="match status" value="1"/>
</dbReference>
<evidence type="ECO:0000313" key="7">
    <source>
        <dbReference type="Proteomes" id="UP000281028"/>
    </source>
</evidence>
<evidence type="ECO:0000256" key="2">
    <source>
        <dbReference type="ARBA" id="ARBA00022475"/>
    </source>
</evidence>
<dbReference type="OrthoDB" id="88014at2"/>
<organism evidence="6 7">
    <name type="scientific">Chitinophaga solisilvae</name>
    <dbReference type="NCBI Taxonomy" id="1233460"/>
    <lineage>
        <taxon>Bacteria</taxon>
        <taxon>Pseudomonadati</taxon>
        <taxon>Bacteroidota</taxon>
        <taxon>Chitinophagia</taxon>
        <taxon>Chitinophagales</taxon>
        <taxon>Chitinophagaceae</taxon>
        <taxon>Chitinophaga</taxon>
    </lineage>
</organism>
<dbReference type="InterPro" id="IPR050833">
    <property type="entry name" value="Poly_Biosynth_Transport"/>
</dbReference>
<dbReference type="Pfam" id="PF01943">
    <property type="entry name" value="Polysacc_synt"/>
    <property type="match status" value="1"/>
</dbReference>
<evidence type="ECO:0000256" key="4">
    <source>
        <dbReference type="ARBA" id="ARBA00022989"/>
    </source>
</evidence>
<dbReference type="Proteomes" id="UP000281028">
    <property type="component" value="Unassembled WGS sequence"/>
</dbReference>
<evidence type="ECO:0000313" key="6">
    <source>
        <dbReference type="EMBL" id="NSL90795.1"/>
    </source>
</evidence>
<keyword evidence="5" id="KW-0472">Membrane</keyword>
<evidence type="ECO:0000256" key="3">
    <source>
        <dbReference type="ARBA" id="ARBA00022692"/>
    </source>
</evidence>
<comment type="caution">
    <text evidence="6">The sequence shown here is derived from an EMBL/GenBank/DDBJ whole genome shotgun (WGS) entry which is preliminary data.</text>
</comment>
<comment type="subcellular location">
    <subcellularLocation>
        <location evidence="1">Cell membrane</location>
        <topology evidence="1">Multi-pass membrane protein</topology>
    </subcellularLocation>
</comment>
<keyword evidence="2" id="KW-1003">Cell membrane</keyword>
<keyword evidence="7" id="KW-1185">Reference proteome</keyword>
<dbReference type="AlphaFoldDB" id="A0A3S1CZY3"/>
<gene>
    <name evidence="6" type="ORF">ECE50_028485</name>
</gene>
<dbReference type="PANTHER" id="PTHR30250">
    <property type="entry name" value="PST FAMILY PREDICTED COLANIC ACID TRANSPORTER"/>
    <property type="match status" value="1"/>
</dbReference>
<keyword evidence="3" id="KW-0812">Transmembrane</keyword>
<evidence type="ECO:0000256" key="1">
    <source>
        <dbReference type="ARBA" id="ARBA00004651"/>
    </source>
</evidence>
<dbReference type="EMBL" id="RIAR02000001">
    <property type="protein sequence ID" value="NSL90795.1"/>
    <property type="molecule type" value="Genomic_DNA"/>
</dbReference>
<dbReference type="InterPro" id="IPR002797">
    <property type="entry name" value="Polysacc_synth"/>
</dbReference>
<evidence type="ECO:0000256" key="5">
    <source>
        <dbReference type="ARBA" id="ARBA00023136"/>
    </source>
</evidence>
<protein>
    <submittedName>
        <fullName evidence="6">Polysaccharide biosynthesis protein</fullName>
    </submittedName>
</protein>
<reference evidence="6" key="1">
    <citation type="submission" date="2020-05" db="EMBL/GenBank/DDBJ databases">
        <title>Chitinophaga laudate sp. nov., isolated from a tropical peat swamp.</title>
        <authorList>
            <person name="Goh C.B.S."/>
            <person name="Lee M.S."/>
            <person name="Parimannan S."/>
            <person name="Pasbakhsh P."/>
            <person name="Yule C.M."/>
            <person name="Rajandas H."/>
            <person name="Loke S."/>
            <person name="Croft L."/>
            <person name="Tan J.B.L."/>
        </authorList>
    </citation>
    <scope>NUCLEOTIDE SEQUENCE</scope>
    <source>
        <strain evidence="6">Mgbs1</strain>
    </source>
</reference>
<keyword evidence="4" id="KW-1133">Transmembrane helix</keyword>
<proteinExistence type="predicted"/>
<accession>A0A3S1CZY3</accession>
<name>A0A3S1CZY3_9BACT</name>
<dbReference type="GO" id="GO:0005886">
    <property type="term" value="C:plasma membrane"/>
    <property type="evidence" value="ECO:0007669"/>
    <property type="project" value="UniProtKB-SubCell"/>
</dbReference>
<sequence>MGVVKHQSLKSTVLIYFGFLVGGINTLLLFPHFFTDDEFALTRLFLDIGVILVPFCTLSTGPSVNRFFPYYASHLKEKDNDLISWAFLFSLLGFFLFVLATFVFHNWILREYAANSPLFISYFYLLYPYVFFFSLFGLFESYSGSRHQTVLPNFLKEVVVRVATTALVIACYLHWISFTAFMWLFSLLSGFTLVILLVYLRRRKMLHFTFRMSNVTRRLFPRMAVYSLSLLGATIFSLLAQNIGSLIISSRQGLKHVAYLSIAYYIATLIQVPQRSIAGIATPVLAQSWKERDMEKIGEIYQKSSLLQLIAALFIFLAIWLNIDNIFSFLPPSYSVGKYAVFLLGLSKVIDMGTGLNSQLLSTSRWWRFDLYSSGILLALSVPLNVVLIEKYGLDGTGYAALLSMFVFNTVRCLFIWKKFGLLPFTAATGKAILIAISAWLAAVWLPAAPSALADICLRSALFAVVFIGGILLFRVSGDINSTAGAMLQKILSYLSRSYKQ</sequence>